<sequence length="32" mass="3374">MGVTAVLDVGWGEKIPENGILFPKSSGMQQPS</sequence>
<accession>A0A5C6CJK2</accession>
<dbReference type="Proteomes" id="UP000318437">
    <property type="component" value="Unassembled WGS sequence"/>
</dbReference>
<keyword evidence="2" id="KW-1185">Reference proteome</keyword>
<dbReference type="EMBL" id="SJPS01000005">
    <property type="protein sequence ID" value="TWU24750.1"/>
    <property type="molecule type" value="Genomic_DNA"/>
</dbReference>
<proteinExistence type="predicted"/>
<dbReference type="AlphaFoldDB" id="A0A5C6CJK2"/>
<comment type="caution">
    <text evidence="1">The sequence shown here is derived from an EMBL/GenBank/DDBJ whole genome shotgun (WGS) entry which is preliminary data.</text>
</comment>
<protein>
    <submittedName>
        <fullName evidence="1">Uncharacterized protein</fullName>
    </submittedName>
</protein>
<gene>
    <name evidence="1" type="ORF">Pla144_36360</name>
</gene>
<reference evidence="1 2" key="1">
    <citation type="submission" date="2019-02" db="EMBL/GenBank/DDBJ databases">
        <title>Deep-cultivation of Planctomycetes and their phenomic and genomic characterization uncovers novel biology.</title>
        <authorList>
            <person name="Wiegand S."/>
            <person name="Jogler M."/>
            <person name="Boedeker C."/>
            <person name="Pinto D."/>
            <person name="Vollmers J."/>
            <person name="Rivas-Marin E."/>
            <person name="Kohn T."/>
            <person name="Peeters S.H."/>
            <person name="Heuer A."/>
            <person name="Rast P."/>
            <person name="Oberbeckmann S."/>
            <person name="Bunk B."/>
            <person name="Jeske O."/>
            <person name="Meyerdierks A."/>
            <person name="Storesund J.E."/>
            <person name="Kallscheuer N."/>
            <person name="Luecker S."/>
            <person name="Lage O.M."/>
            <person name="Pohl T."/>
            <person name="Merkel B.J."/>
            <person name="Hornburger P."/>
            <person name="Mueller R.-W."/>
            <person name="Bruemmer F."/>
            <person name="Labrenz M."/>
            <person name="Spormann A.M."/>
            <person name="Op Den Camp H."/>
            <person name="Overmann J."/>
            <person name="Amann R."/>
            <person name="Jetten M.S.M."/>
            <person name="Mascher T."/>
            <person name="Medema M.H."/>
            <person name="Devos D.P."/>
            <person name="Kaster A.-K."/>
            <person name="Ovreas L."/>
            <person name="Rohde M."/>
            <person name="Galperin M.Y."/>
            <person name="Jogler C."/>
        </authorList>
    </citation>
    <scope>NUCLEOTIDE SEQUENCE [LARGE SCALE GENOMIC DNA]</scope>
    <source>
        <strain evidence="1 2">Pla144</strain>
    </source>
</reference>
<name>A0A5C6CJK2_9BACT</name>
<evidence type="ECO:0000313" key="1">
    <source>
        <dbReference type="EMBL" id="TWU24750.1"/>
    </source>
</evidence>
<evidence type="ECO:0000313" key="2">
    <source>
        <dbReference type="Proteomes" id="UP000318437"/>
    </source>
</evidence>
<organism evidence="1 2">
    <name type="scientific">Bythopirellula polymerisocia</name>
    <dbReference type="NCBI Taxonomy" id="2528003"/>
    <lineage>
        <taxon>Bacteria</taxon>
        <taxon>Pseudomonadati</taxon>
        <taxon>Planctomycetota</taxon>
        <taxon>Planctomycetia</taxon>
        <taxon>Pirellulales</taxon>
        <taxon>Lacipirellulaceae</taxon>
        <taxon>Bythopirellula</taxon>
    </lineage>
</organism>